<dbReference type="InterPro" id="IPR038718">
    <property type="entry name" value="SNF2-like_sf"/>
</dbReference>
<keyword evidence="2" id="KW-0378">Hydrolase</keyword>
<keyword evidence="3" id="KW-0067">ATP-binding</keyword>
<dbReference type="InterPro" id="IPR014001">
    <property type="entry name" value="Helicase_ATP-bd"/>
</dbReference>
<dbReference type="PANTHER" id="PTHR45626:SF22">
    <property type="entry name" value="DNA REPAIR PROTEIN RAD5"/>
    <property type="match status" value="1"/>
</dbReference>
<evidence type="ECO:0000256" key="2">
    <source>
        <dbReference type="ARBA" id="ARBA00022801"/>
    </source>
</evidence>
<evidence type="ECO:0000259" key="6">
    <source>
        <dbReference type="PROSITE" id="PS51194"/>
    </source>
</evidence>
<dbReference type="CDD" id="cd18793">
    <property type="entry name" value="SF2_C_SNF"/>
    <property type="match status" value="1"/>
</dbReference>
<feature type="domain" description="Helicase C-terminal" evidence="6">
    <location>
        <begin position="669"/>
        <end position="835"/>
    </location>
</feature>
<dbReference type="PROSITE" id="PS51192">
    <property type="entry name" value="HELICASE_ATP_BIND_1"/>
    <property type="match status" value="1"/>
</dbReference>
<evidence type="ECO:0000313" key="8">
    <source>
        <dbReference type="Proteomes" id="UP000246740"/>
    </source>
</evidence>
<feature type="domain" description="Helicase ATP-binding" evidence="5">
    <location>
        <begin position="238"/>
        <end position="480"/>
    </location>
</feature>
<evidence type="ECO:0000259" key="5">
    <source>
        <dbReference type="PROSITE" id="PS51192"/>
    </source>
</evidence>
<dbReference type="STRING" id="1882483.A0A317XHF4"/>
<dbReference type="SMART" id="SM00487">
    <property type="entry name" value="DEXDc"/>
    <property type="match status" value="1"/>
</dbReference>
<dbReference type="OrthoDB" id="448448at2759"/>
<feature type="compositionally biased region" description="Acidic residues" evidence="4">
    <location>
        <begin position="394"/>
        <end position="407"/>
    </location>
</feature>
<keyword evidence="8" id="KW-1185">Reference proteome</keyword>
<dbReference type="PANTHER" id="PTHR45626">
    <property type="entry name" value="TRANSCRIPTION TERMINATION FACTOR 2-RELATED"/>
    <property type="match status" value="1"/>
</dbReference>
<feature type="compositionally biased region" description="Acidic residues" evidence="4">
    <location>
        <begin position="369"/>
        <end position="385"/>
    </location>
</feature>
<dbReference type="InterPro" id="IPR027417">
    <property type="entry name" value="P-loop_NTPase"/>
</dbReference>
<protein>
    <recommendedName>
        <fullName evidence="9">P-loop containing nucleoside triphosphate hydrolase protein</fullName>
    </recommendedName>
</protein>
<sequence length="856" mass="97568">MDQSPRYLGLVLVQVRLDGELPRLLHGDYQEREEQAEIRKYWSKHAPIWASFWSEPGYCPLTITQHPNPRLVGGIPLDNSFYISAMAPAARLVHSAQPQFTQLIRQTITASQLQEVYERAYPSQEALLARRKDQIQDAIEQQRSDILECARVTYKRQQPPDLIKTMFFLHQEQALAWMLDCECPRQWGASGGASEASGSTLPDRRTGDLRTMRLWKTKKNQNGKITAWEHLITGEVRRTAPHICQGAILADDMGLGKSVTVLALIAETLPDARHFVRHTPSSADQSALRATLIICPKSLLNNWMHEFQKHWAADRQPNILAYKDQDRFTHLKSIKTYDVVITTYDTIVGDYKQHIQRLEKSKGKSRQLEEDEEQDSSAEDSDPFDGELFGESSSNDDEDEETSEDVAESSTLAKSPDLTLFDFMWFRVVLDEAHAIRNRRSQRSKAVCRIRSQRQQCLTGTPMYNSIDDLYSLFRFLRLDPFCNYRTWSSFCGQQKALTLAKTARGDRVSLDQENMGRVRKILKIFLMRRLKTSLDRDGNALIDIPPCYNSVVKLSLSSEERAAHLRINTIRELYNRARQSQDQTASRYLLENQILRLRRCCDHPALGLGPEEHVDIGQTEPSTKIRNLLGELIKFSRCNQSSALYDPSAPQFDHIDAKESSDPTIRANAAQVPVVLAERRSTSQQGTYKAMKSVVFSEWTTMLTLIGNQLDRADIKWNHIVGTMTSAEREASLEQFESKDEIEVLLVSVKAGGEGLNLISACRAYLMEPLWNIASEEQALNRIWRIGQTRPVMTVKYVMRNSIEEAVLLIQRRKYDLYRQVGMSGNQKALQGEAGGFEDWHARIATVLGTLEPSD</sequence>
<dbReference type="GO" id="GO:0008094">
    <property type="term" value="F:ATP-dependent activity, acting on DNA"/>
    <property type="evidence" value="ECO:0007669"/>
    <property type="project" value="TreeGrafter"/>
</dbReference>
<dbReference type="InParanoid" id="A0A317XHF4"/>
<evidence type="ECO:0000256" key="4">
    <source>
        <dbReference type="SAM" id="MobiDB-lite"/>
    </source>
</evidence>
<name>A0A317XHF4_9BASI</name>
<dbReference type="GO" id="GO:0005634">
    <property type="term" value="C:nucleus"/>
    <property type="evidence" value="ECO:0007669"/>
    <property type="project" value="TreeGrafter"/>
</dbReference>
<evidence type="ECO:0000313" key="7">
    <source>
        <dbReference type="EMBL" id="PWY97704.1"/>
    </source>
</evidence>
<dbReference type="SUPFAM" id="SSF52540">
    <property type="entry name" value="P-loop containing nucleoside triphosphate hydrolases"/>
    <property type="match status" value="2"/>
</dbReference>
<dbReference type="Pfam" id="PF00176">
    <property type="entry name" value="SNF2-rel_dom"/>
    <property type="match status" value="1"/>
</dbReference>
<dbReference type="InterPro" id="IPR050628">
    <property type="entry name" value="SNF2_RAD54_helicase_TF"/>
</dbReference>
<dbReference type="SMART" id="SM00490">
    <property type="entry name" value="HELICc"/>
    <property type="match status" value="1"/>
</dbReference>
<evidence type="ECO:0008006" key="9">
    <source>
        <dbReference type="Google" id="ProtNLM"/>
    </source>
</evidence>
<proteinExistence type="predicted"/>
<dbReference type="InterPro" id="IPR049730">
    <property type="entry name" value="SNF2/RAD54-like_C"/>
</dbReference>
<accession>A0A317XHF4</accession>
<dbReference type="GO" id="GO:0006281">
    <property type="term" value="P:DNA repair"/>
    <property type="evidence" value="ECO:0007669"/>
    <property type="project" value="TreeGrafter"/>
</dbReference>
<dbReference type="InterPro" id="IPR001650">
    <property type="entry name" value="Helicase_C-like"/>
</dbReference>
<evidence type="ECO:0000256" key="1">
    <source>
        <dbReference type="ARBA" id="ARBA00022741"/>
    </source>
</evidence>
<dbReference type="GO" id="GO:0005524">
    <property type="term" value="F:ATP binding"/>
    <property type="evidence" value="ECO:0007669"/>
    <property type="project" value="UniProtKB-KW"/>
</dbReference>
<dbReference type="EMBL" id="KZ819203">
    <property type="protein sequence ID" value="PWY97704.1"/>
    <property type="molecule type" value="Genomic_DNA"/>
</dbReference>
<dbReference type="CDD" id="cd18008">
    <property type="entry name" value="DEXDc_SHPRH-like"/>
    <property type="match status" value="1"/>
</dbReference>
<evidence type="ECO:0000256" key="3">
    <source>
        <dbReference type="ARBA" id="ARBA00022840"/>
    </source>
</evidence>
<feature type="region of interest" description="Disordered" evidence="4">
    <location>
        <begin position="359"/>
        <end position="411"/>
    </location>
</feature>
<organism evidence="7 8">
    <name type="scientific">Testicularia cyperi</name>
    <dbReference type="NCBI Taxonomy" id="1882483"/>
    <lineage>
        <taxon>Eukaryota</taxon>
        <taxon>Fungi</taxon>
        <taxon>Dikarya</taxon>
        <taxon>Basidiomycota</taxon>
        <taxon>Ustilaginomycotina</taxon>
        <taxon>Ustilaginomycetes</taxon>
        <taxon>Ustilaginales</taxon>
        <taxon>Anthracoideaceae</taxon>
        <taxon>Testicularia</taxon>
    </lineage>
</organism>
<feature type="compositionally biased region" description="Basic and acidic residues" evidence="4">
    <location>
        <begin position="359"/>
        <end position="368"/>
    </location>
</feature>
<dbReference type="Proteomes" id="UP000246740">
    <property type="component" value="Unassembled WGS sequence"/>
</dbReference>
<dbReference type="Pfam" id="PF00271">
    <property type="entry name" value="Helicase_C"/>
    <property type="match status" value="1"/>
</dbReference>
<dbReference type="PROSITE" id="PS51194">
    <property type="entry name" value="HELICASE_CTER"/>
    <property type="match status" value="1"/>
</dbReference>
<dbReference type="InterPro" id="IPR000330">
    <property type="entry name" value="SNF2_N"/>
</dbReference>
<keyword evidence="1" id="KW-0547">Nucleotide-binding</keyword>
<dbReference type="Gene3D" id="3.40.50.10810">
    <property type="entry name" value="Tandem AAA-ATPase domain"/>
    <property type="match status" value="2"/>
</dbReference>
<gene>
    <name evidence="7" type="ORF">BCV70DRAFT_233670</name>
</gene>
<dbReference type="AlphaFoldDB" id="A0A317XHF4"/>
<dbReference type="GO" id="GO:0016787">
    <property type="term" value="F:hydrolase activity"/>
    <property type="evidence" value="ECO:0007669"/>
    <property type="project" value="UniProtKB-KW"/>
</dbReference>
<reference evidence="7 8" key="1">
    <citation type="journal article" date="2018" name="Mol. Biol. Evol.">
        <title>Broad Genomic Sampling Reveals a Smut Pathogenic Ancestry of the Fungal Clade Ustilaginomycotina.</title>
        <authorList>
            <person name="Kijpornyongpan T."/>
            <person name="Mondo S.J."/>
            <person name="Barry K."/>
            <person name="Sandor L."/>
            <person name="Lee J."/>
            <person name="Lipzen A."/>
            <person name="Pangilinan J."/>
            <person name="LaButti K."/>
            <person name="Hainaut M."/>
            <person name="Henrissat B."/>
            <person name="Grigoriev I.V."/>
            <person name="Spatafora J.W."/>
            <person name="Aime M.C."/>
        </authorList>
    </citation>
    <scope>NUCLEOTIDE SEQUENCE [LARGE SCALE GENOMIC DNA]</scope>
    <source>
        <strain evidence="7 8">MCA 3645</strain>
    </source>
</reference>
<dbReference type="Gene3D" id="3.40.50.300">
    <property type="entry name" value="P-loop containing nucleotide triphosphate hydrolases"/>
    <property type="match status" value="1"/>
</dbReference>